<dbReference type="PANTHER" id="PTHR32176">
    <property type="entry name" value="XYLOSE ISOMERASE"/>
    <property type="match status" value="1"/>
</dbReference>
<proteinExistence type="inferred from homology"/>
<dbReference type="EMBL" id="EQ973790">
    <property type="protein sequence ID" value="EEF47222.1"/>
    <property type="molecule type" value="Genomic_DNA"/>
</dbReference>
<dbReference type="AlphaFoldDB" id="B9RN99"/>
<dbReference type="eggNOG" id="KOG0513">
    <property type="taxonomic scope" value="Eukaryota"/>
</dbReference>
<organism evidence="7 8">
    <name type="scientific">Ricinus communis</name>
    <name type="common">Castor bean</name>
    <dbReference type="NCBI Taxonomy" id="3988"/>
    <lineage>
        <taxon>Eukaryota</taxon>
        <taxon>Viridiplantae</taxon>
        <taxon>Streptophyta</taxon>
        <taxon>Embryophyta</taxon>
        <taxon>Tracheophyta</taxon>
        <taxon>Spermatophyta</taxon>
        <taxon>Magnoliopsida</taxon>
        <taxon>eudicotyledons</taxon>
        <taxon>Gunneridae</taxon>
        <taxon>Pentapetalae</taxon>
        <taxon>rosids</taxon>
        <taxon>fabids</taxon>
        <taxon>Malpighiales</taxon>
        <taxon>Euphorbiaceae</taxon>
        <taxon>Acalyphoideae</taxon>
        <taxon>Acalypheae</taxon>
        <taxon>Ricinus</taxon>
    </lineage>
</organism>
<evidence type="ECO:0000256" key="4">
    <source>
        <dbReference type="PROSITE-ProRule" id="PRU01161"/>
    </source>
</evidence>
<evidence type="ECO:0000313" key="7">
    <source>
        <dbReference type="EMBL" id="EEF47222.1"/>
    </source>
</evidence>
<dbReference type="EC" id="3.1.1.-" evidence="5"/>
<dbReference type="SUPFAM" id="SSF52151">
    <property type="entry name" value="FabD/lysophospholipase-like"/>
    <property type="match status" value="1"/>
</dbReference>
<comment type="similarity">
    <text evidence="1 5">Belongs to the patatin family.</text>
</comment>
<dbReference type="GO" id="GO:0047372">
    <property type="term" value="F:monoacylglycerol lipase activity"/>
    <property type="evidence" value="ECO:0000318"/>
    <property type="project" value="GO_Central"/>
</dbReference>
<comment type="function">
    <text evidence="5">Lipolytic acyl hydrolase (LAH).</text>
</comment>
<sequence length="419" mass="46974">MVYPPTDGQRVTVLSIDGGGVQGIVPAVLLNFLEHQLKELERENGGNADDVRIADYFDVIGGTGTGSLLAAMLTKPSKQQPIRPQYDMSDIISSLKEISRDTFPDEEALSLVQRAVNLASGAFGLFTSTLRTFLDPQKNIWSIIDEFWERNWETDCRPVEVYNEKLRIKLGNTRLDETLSDVVIPAFCFDTSRPVVFSTSQLHEKCNEDVTLTDAVLSSSATPTVFPFHSFKYLGRFGRFADGSIFANNPTLLSLTEGANLHGSGPNYNNHLVLSLGTIRRRAPPNDICALPSVIIDYISNKIWKGIRSRVLQYMYILFGDITEMYMTQMLPSQLHEGCLNYLRIQGFEPNNLVPSIVDGSESGFETLRRAANNIFKRPATVVDPNTGTHAEQNFTNEQALTYFAQQLHIERQRRLLNE</sequence>
<dbReference type="Gene3D" id="3.40.1090.10">
    <property type="entry name" value="Cytosolic phospholipase A2 catalytic domain"/>
    <property type="match status" value="1"/>
</dbReference>
<comment type="caution">
    <text evidence="4">Lacks conserved residue(s) required for the propagation of feature annotation.</text>
</comment>
<dbReference type="PROSITE" id="PS51635">
    <property type="entry name" value="PNPLA"/>
    <property type="match status" value="1"/>
</dbReference>
<feature type="short sequence motif" description="GXGXXG" evidence="4">
    <location>
        <begin position="18"/>
        <end position="23"/>
    </location>
</feature>
<dbReference type="PANTHER" id="PTHR32176:SF91">
    <property type="entry name" value="PATATIN"/>
    <property type="match status" value="1"/>
</dbReference>
<keyword evidence="8" id="KW-1185">Reference proteome</keyword>
<protein>
    <recommendedName>
        <fullName evidence="5">Patatin</fullName>
        <ecNumber evidence="5">3.1.1.-</ecNumber>
    </recommendedName>
</protein>
<evidence type="ECO:0000256" key="1">
    <source>
        <dbReference type="ARBA" id="ARBA00010240"/>
    </source>
</evidence>
<evidence type="ECO:0000256" key="5">
    <source>
        <dbReference type="RuleBase" id="RU361262"/>
    </source>
</evidence>
<evidence type="ECO:0000256" key="3">
    <source>
        <dbReference type="ARBA" id="ARBA00023098"/>
    </source>
</evidence>
<keyword evidence="2 5" id="KW-0442">Lipid degradation</keyword>
<dbReference type="Pfam" id="PF01734">
    <property type="entry name" value="Patatin"/>
    <property type="match status" value="1"/>
</dbReference>
<dbReference type="GO" id="GO:0016042">
    <property type="term" value="P:lipid catabolic process"/>
    <property type="evidence" value="ECO:0007669"/>
    <property type="project" value="UniProtKB-KW"/>
</dbReference>
<evidence type="ECO:0000313" key="8">
    <source>
        <dbReference type="Proteomes" id="UP000008311"/>
    </source>
</evidence>
<accession>B9RN99</accession>
<evidence type="ECO:0000259" key="6">
    <source>
        <dbReference type="PROSITE" id="PS51635"/>
    </source>
</evidence>
<comment type="domain">
    <text evidence="5">The nitrogen atoms of the two glycine residues in the GGXR motif define the oxyanion hole, and stabilize the oxyanion that forms during the nucleophilic attack by the catalytic serine during substrate cleavage.</text>
</comment>
<dbReference type="InterPro" id="IPR002641">
    <property type="entry name" value="PNPLA_dom"/>
</dbReference>
<dbReference type="InParanoid" id="B9RN99"/>
<gene>
    <name evidence="7" type="ORF">RCOM_1345910</name>
</gene>
<reference evidence="8" key="1">
    <citation type="journal article" date="2010" name="Nat. Biotechnol.">
        <title>Draft genome sequence of the oilseed species Ricinus communis.</title>
        <authorList>
            <person name="Chan A.P."/>
            <person name="Crabtree J."/>
            <person name="Zhao Q."/>
            <person name="Lorenzi H."/>
            <person name="Orvis J."/>
            <person name="Puiu D."/>
            <person name="Melake-Berhan A."/>
            <person name="Jones K.M."/>
            <person name="Redman J."/>
            <person name="Chen G."/>
            <person name="Cahoon E.B."/>
            <person name="Gedil M."/>
            <person name="Stanke M."/>
            <person name="Haas B.J."/>
            <person name="Wortman J.R."/>
            <person name="Fraser-Liggett C.M."/>
            <person name="Ravel J."/>
            <person name="Rabinowicz P.D."/>
        </authorList>
    </citation>
    <scope>NUCLEOTIDE SEQUENCE [LARGE SCALE GENOMIC DNA]</scope>
    <source>
        <strain evidence="8">cv. Hale</strain>
    </source>
</reference>
<dbReference type="GO" id="GO:0004620">
    <property type="term" value="F:phospholipase activity"/>
    <property type="evidence" value="ECO:0000318"/>
    <property type="project" value="GO_Central"/>
</dbReference>
<name>B9RN99_RICCO</name>
<keyword evidence="5" id="KW-0378">Hydrolase</keyword>
<feature type="domain" description="PNPLA" evidence="6">
    <location>
        <begin position="14"/>
        <end position="255"/>
    </location>
</feature>
<dbReference type="InterPro" id="IPR016035">
    <property type="entry name" value="Acyl_Trfase/lysoPLipase"/>
</dbReference>
<keyword evidence="3 5" id="KW-0443">Lipid metabolism</keyword>
<evidence type="ECO:0000256" key="2">
    <source>
        <dbReference type="ARBA" id="ARBA00022963"/>
    </source>
</evidence>
<dbReference type="Proteomes" id="UP000008311">
    <property type="component" value="Unassembled WGS sequence"/>
</dbReference>